<accession>A0A0F9RUI9</accession>
<comment type="caution">
    <text evidence="2">The sequence shown here is derived from an EMBL/GenBank/DDBJ whole genome shotgun (WGS) entry which is preliminary data.</text>
</comment>
<gene>
    <name evidence="2" type="ORF">LCGC14_0852010</name>
</gene>
<dbReference type="PANTHER" id="PTHR37170:SF1">
    <property type="entry name" value="GLUTAREDOXIN-LIKE PROTEIN"/>
    <property type="match status" value="1"/>
</dbReference>
<protein>
    <recommendedName>
        <fullName evidence="1">Thioredoxin domain-containing protein</fullName>
    </recommendedName>
</protein>
<proteinExistence type="predicted"/>
<evidence type="ECO:0000313" key="2">
    <source>
        <dbReference type="EMBL" id="KKN28656.1"/>
    </source>
</evidence>
<dbReference type="PANTHER" id="PTHR37170">
    <property type="entry name" value="GLUTAREDOXIN-RELATED"/>
    <property type="match status" value="1"/>
</dbReference>
<dbReference type="Gene3D" id="3.40.30.10">
    <property type="entry name" value="Glutaredoxin"/>
    <property type="match status" value="2"/>
</dbReference>
<dbReference type="Pfam" id="PF13192">
    <property type="entry name" value="Thioredoxin_3"/>
    <property type="match status" value="1"/>
</dbReference>
<reference evidence="2" key="1">
    <citation type="journal article" date="2015" name="Nature">
        <title>Complex archaea that bridge the gap between prokaryotes and eukaryotes.</title>
        <authorList>
            <person name="Spang A."/>
            <person name="Saw J.H."/>
            <person name="Jorgensen S.L."/>
            <person name="Zaremba-Niedzwiedzka K."/>
            <person name="Martijn J."/>
            <person name="Lind A.E."/>
            <person name="van Eijk R."/>
            <person name="Schleper C."/>
            <person name="Guy L."/>
            <person name="Ettema T.J."/>
        </authorList>
    </citation>
    <scope>NUCLEOTIDE SEQUENCE</scope>
</reference>
<dbReference type="EMBL" id="LAZR01002544">
    <property type="protein sequence ID" value="KKN28656.1"/>
    <property type="molecule type" value="Genomic_DNA"/>
</dbReference>
<dbReference type="InterPro" id="IPR011767">
    <property type="entry name" value="GLR_AS"/>
</dbReference>
<organism evidence="2">
    <name type="scientific">marine sediment metagenome</name>
    <dbReference type="NCBI Taxonomy" id="412755"/>
    <lineage>
        <taxon>unclassified sequences</taxon>
        <taxon>metagenomes</taxon>
        <taxon>ecological metagenomes</taxon>
    </lineage>
</organism>
<dbReference type="SUPFAM" id="SSF52833">
    <property type="entry name" value="Thioredoxin-like"/>
    <property type="match status" value="2"/>
</dbReference>
<sequence length="246" mass="28129">MHLNIQLRKISDGDSIMFSENELNDIKREMSKLKNKVVLKLFTDFKTQEDGSKIRKCMACEGAFELLKTLENFSNGKLKIEEVSTEENEEEAERYNVYKIPTILFVDENGKDIIRYLAYPTGSEFVPFLNSIQYFSGIRPYYSDQIITHLKKIKKSNMKIFITPTCPYCPMTVPVLTLFAIVSKGKISAEIIDVNLNPDIGMKYQVQGVPHTVINEKDHIYGQFTPQDLLDKLVGVKGRDFGGMYG</sequence>
<dbReference type="InterPro" id="IPR012336">
    <property type="entry name" value="Thioredoxin-like_fold"/>
</dbReference>
<dbReference type="PROSITE" id="PS00195">
    <property type="entry name" value="GLUTAREDOXIN_1"/>
    <property type="match status" value="1"/>
</dbReference>
<dbReference type="PROSITE" id="PS51352">
    <property type="entry name" value="THIOREDOXIN_2"/>
    <property type="match status" value="1"/>
</dbReference>
<dbReference type="InterPro" id="IPR036249">
    <property type="entry name" value="Thioredoxin-like_sf"/>
</dbReference>
<name>A0A0F9RUI9_9ZZZZ</name>
<dbReference type="AlphaFoldDB" id="A0A0F9RUI9"/>
<dbReference type="CDD" id="cd02973">
    <property type="entry name" value="TRX_GRX_like"/>
    <property type="match status" value="1"/>
</dbReference>
<dbReference type="InterPro" id="IPR013766">
    <property type="entry name" value="Thioredoxin_domain"/>
</dbReference>
<evidence type="ECO:0000259" key="1">
    <source>
        <dbReference type="PROSITE" id="PS51352"/>
    </source>
</evidence>
<feature type="domain" description="Thioredoxin" evidence="1">
    <location>
        <begin position="1"/>
        <end position="134"/>
    </location>
</feature>